<dbReference type="PANTHER" id="PTHR21394">
    <property type="entry name" value="MAU2 CHROMATID COHESION FACTOR HOMOLOG"/>
    <property type="match status" value="1"/>
</dbReference>
<dbReference type="InterPro" id="IPR019440">
    <property type="entry name" value="MAU2"/>
</dbReference>
<dbReference type="Proteomes" id="UP000076744">
    <property type="component" value="Unassembled WGS sequence"/>
</dbReference>
<evidence type="ECO:0000256" key="4">
    <source>
        <dbReference type="ARBA" id="ARBA00022776"/>
    </source>
</evidence>
<proteinExistence type="inferred from homology"/>
<comment type="similarity">
    <text evidence="2">Belongs to the SCC4/mau-2 family.</text>
</comment>
<evidence type="ECO:0000313" key="10">
    <source>
        <dbReference type="Proteomes" id="UP000076744"/>
    </source>
</evidence>
<sequence>MTYQGALPPGQGYPGQGDVYPGGGGAAAGQQAGYAYQQPHQYHGQHHQMQQQQQQQQPPQQPQQHQFAQQNGSHHNANGLYANGMSHAQFYQPQQGQYGQQHQPQQNHHQFQQQQQHFQQQQQQQRLPQQQHAAQMQQFASAGAGAMGAGMYHGGLQQQGFPQHPRQQQQHQHQHQHQQQQQHQQPPQQHDARQFAQSNDVWRQSQSPSVQHAMMPSQMQATVMQQQRSQQQHLQQLQQMHHTQQQSPQLYNSSIASPQIHNQSRPSPRPRQPSIPAQHIHEYQRRISQSPIPQPSPQPRQLTPRQAPLTPQTHHALPANAQGQMQHQQHQYHQPQPQHAYRQHLQSPHMQSPHMQSPQMAQSPQLQQSPHIISQQQLQKQRQSLTPQTPTTPQLPQQTQPHHHVHVQPQQMYLPPEPEPEPEPELEPEPEPEPEPELEIEPEPQPQTIPDELDNIDAVANITQDSAQDQLQIEQQLQTEQYHFVNLQDIQTIPPPPPMPEMEFQSIDPRDLTLGFSKSLLDPLPIKKDSETEEKDVPMPNAPPPKLESKPEPTTEAKLEPIPQPKEEPKPEPKPEPPKPKPRKETKVEPPRPWLKASPKPPPPKSPSVARSPSITKRSPAPQHKQRPVNTGPIMAAVAEECIGKARSQAHDLAMFLDPDDVSEYQRLISTGLSCFEGMLQTARLAPREEARIRLRYATVLHEETENIMEAETALTKGIALCDKHRMMDLKYCMQYSMLKLMFQRNHKAALKAVDGHISNCEAFKHVPWYYAFRLLKTTFYMEMGNASDASALENIRAIQNVASTRGDKALSIFASVLEGLALLKTAKDGSIEKVQSCIAQAAKFQFDPAIRITQLDILVLLLDFAASLHHQNPDATSAKLRELQKKVDDCDNWNNVKADFMVPIKKQAASSNILGPDTASIVDPGNGTAESDNLVITFMTKIELRSLIFMFSGLSFLHKQSSKSADFWLEGYKILETWDESTLGIPYGPPVSLQTAIKQRQWRTEGQAYITVMLGLLEATHCRWATVKEHLDRLEGLLSDESQPTLRLLSVYLSGVYHQGLGELHTALDIFQGENFTEPLGKSHGLKAGEQEVAMLAGLNRLWIMQHDSCRNDRETVDLIEQLQPLCNSHWNIDLRTAWHNVMAALVTDPPQQLSQQKQHIQAAMGGSKVTSNIVGSAVTLCIMRSRFFENVIGDQALKSARAAAKQAQRSGNVLWQSVADGMLAHSYDVQGQREESRMEWEKATMEARRAFKRG</sequence>
<feature type="compositionally biased region" description="Polar residues" evidence="8">
    <location>
        <begin position="345"/>
        <end position="373"/>
    </location>
</feature>
<evidence type="ECO:0000256" key="7">
    <source>
        <dbReference type="ARBA" id="ARBA00023306"/>
    </source>
</evidence>
<feature type="region of interest" description="Disordered" evidence="8">
    <location>
        <begin position="94"/>
        <end position="249"/>
    </location>
</feature>
<evidence type="ECO:0000256" key="5">
    <source>
        <dbReference type="ARBA" id="ARBA00022829"/>
    </source>
</evidence>
<feature type="region of interest" description="Disordered" evidence="8">
    <location>
        <begin position="1"/>
        <end position="81"/>
    </location>
</feature>
<keyword evidence="10" id="KW-1185">Reference proteome</keyword>
<dbReference type="GeneID" id="30024721"/>
<keyword evidence="6" id="KW-0539">Nucleus</keyword>
<dbReference type="GO" id="GO:0051301">
    <property type="term" value="P:cell division"/>
    <property type="evidence" value="ECO:0007669"/>
    <property type="project" value="UniProtKB-KW"/>
</dbReference>
<protein>
    <submittedName>
        <fullName evidence="9">Cytokinesis protein Cyk3</fullName>
    </submittedName>
</protein>
<comment type="subcellular location">
    <subcellularLocation>
        <location evidence="1">Nucleus</location>
    </subcellularLocation>
</comment>
<feature type="compositionally biased region" description="Low complexity" evidence="8">
    <location>
        <begin position="154"/>
        <end position="189"/>
    </location>
</feature>
<feature type="region of interest" description="Disordered" evidence="8">
    <location>
        <begin position="289"/>
        <end position="454"/>
    </location>
</feature>
<comment type="caution">
    <text evidence="9">The sequence shown here is derived from an EMBL/GenBank/DDBJ whole genome shotgun (WGS) entry which is preliminary data.</text>
</comment>
<evidence type="ECO:0000256" key="2">
    <source>
        <dbReference type="ARBA" id="ARBA00008585"/>
    </source>
</evidence>
<gene>
    <name evidence="9" type="ORF">ISF_08429</name>
</gene>
<name>A0A167MCJ4_CORFA</name>
<feature type="compositionally biased region" description="Low complexity" evidence="8">
    <location>
        <begin position="374"/>
        <end position="400"/>
    </location>
</feature>
<dbReference type="EMBL" id="AZHB01000030">
    <property type="protein sequence ID" value="OAA54202.1"/>
    <property type="molecule type" value="Genomic_DNA"/>
</dbReference>
<feature type="compositionally biased region" description="Low complexity" evidence="8">
    <location>
        <begin position="217"/>
        <end position="249"/>
    </location>
</feature>
<keyword evidence="7" id="KW-0131">Cell cycle</keyword>
<dbReference type="Pfam" id="PF10345">
    <property type="entry name" value="Cohesin_load"/>
    <property type="match status" value="1"/>
</dbReference>
<feature type="compositionally biased region" description="Basic and acidic residues" evidence="8">
    <location>
        <begin position="547"/>
        <end position="590"/>
    </location>
</feature>
<evidence type="ECO:0000256" key="3">
    <source>
        <dbReference type="ARBA" id="ARBA00022618"/>
    </source>
</evidence>
<feature type="region of interest" description="Disordered" evidence="8">
    <location>
        <begin position="487"/>
        <end position="629"/>
    </location>
</feature>
<dbReference type="RefSeq" id="XP_018700775.1">
    <property type="nucleotide sequence ID" value="XM_018852032.1"/>
</dbReference>
<dbReference type="GO" id="GO:0007064">
    <property type="term" value="P:mitotic sister chromatid cohesion"/>
    <property type="evidence" value="ECO:0007669"/>
    <property type="project" value="InterPro"/>
</dbReference>
<evidence type="ECO:0000256" key="8">
    <source>
        <dbReference type="SAM" id="MobiDB-lite"/>
    </source>
</evidence>
<keyword evidence="3" id="KW-0132">Cell division</keyword>
<evidence type="ECO:0000256" key="1">
    <source>
        <dbReference type="ARBA" id="ARBA00004123"/>
    </source>
</evidence>
<organism evidence="9 10">
    <name type="scientific">Cordyceps fumosorosea (strain ARSEF 2679)</name>
    <name type="common">Isaria fumosorosea</name>
    <dbReference type="NCBI Taxonomy" id="1081104"/>
    <lineage>
        <taxon>Eukaryota</taxon>
        <taxon>Fungi</taxon>
        <taxon>Dikarya</taxon>
        <taxon>Ascomycota</taxon>
        <taxon>Pezizomycotina</taxon>
        <taxon>Sordariomycetes</taxon>
        <taxon>Hypocreomycetidae</taxon>
        <taxon>Hypocreales</taxon>
        <taxon>Cordycipitaceae</taxon>
        <taxon>Cordyceps</taxon>
    </lineage>
</organism>
<evidence type="ECO:0000313" key="9">
    <source>
        <dbReference type="EMBL" id="OAA54202.1"/>
    </source>
</evidence>
<evidence type="ECO:0000256" key="6">
    <source>
        <dbReference type="ARBA" id="ARBA00023242"/>
    </source>
</evidence>
<keyword evidence="4" id="KW-0498">Mitosis</keyword>
<dbReference type="AlphaFoldDB" id="A0A167MCJ4"/>
<dbReference type="OrthoDB" id="5565328at2759"/>
<feature type="compositionally biased region" description="Low complexity" evidence="8">
    <location>
        <begin position="28"/>
        <end position="70"/>
    </location>
</feature>
<feature type="compositionally biased region" description="Low complexity" evidence="8">
    <location>
        <begin position="94"/>
        <end position="144"/>
    </location>
</feature>
<dbReference type="STRING" id="1081104.A0A167MCJ4"/>
<keyword evidence="5" id="KW-0159">Chromosome partition</keyword>
<feature type="compositionally biased region" description="Acidic residues" evidence="8">
    <location>
        <begin position="418"/>
        <end position="442"/>
    </location>
</feature>
<accession>A0A167MCJ4</accession>
<dbReference type="GO" id="GO:0007059">
    <property type="term" value="P:chromosome segregation"/>
    <property type="evidence" value="ECO:0007669"/>
    <property type="project" value="UniProtKB-KW"/>
</dbReference>
<feature type="compositionally biased region" description="Low complexity" evidence="8">
    <location>
        <begin position="1"/>
        <end position="10"/>
    </location>
</feature>
<feature type="compositionally biased region" description="Low complexity" evidence="8">
    <location>
        <begin position="321"/>
        <end position="344"/>
    </location>
</feature>
<dbReference type="GO" id="GO:0005634">
    <property type="term" value="C:nucleus"/>
    <property type="evidence" value="ECO:0007669"/>
    <property type="project" value="UniProtKB-SubCell"/>
</dbReference>
<reference evidence="9 10" key="1">
    <citation type="journal article" date="2016" name="Genome Biol. Evol.">
        <title>Divergent and convergent evolution of fungal pathogenicity.</title>
        <authorList>
            <person name="Shang Y."/>
            <person name="Xiao G."/>
            <person name="Zheng P."/>
            <person name="Cen K."/>
            <person name="Zhan S."/>
            <person name="Wang C."/>
        </authorList>
    </citation>
    <scope>NUCLEOTIDE SEQUENCE [LARGE SCALE GENOMIC DNA]</scope>
    <source>
        <strain evidence="9 10">ARSEF 2679</strain>
    </source>
</reference>
<feature type="compositionally biased region" description="Gly residues" evidence="8">
    <location>
        <begin position="12"/>
        <end position="27"/>
    </location>
</feature>
<feature type="compositionally biased region" description="Polar residues" evidence="8">
    <location>
        <begin position="195"/>
        <end position="210"/>
    </location>
</feature>